<evidence type="ECO:0000256" key="4">
    <source>
        <dbReference type="ARBA" id="ARBA00022692"/>
    </source>
</evidence>
<sequence>MSVVYHTMDPVDPIRDDAQDSAALNAAAEAEKPGWRRQTALFLSGQTVSLFGSMLVQYAVMWYLTLTTKDGSVMALSTVFGFLPQAIVSIFGGVWADRHNRKWLIMGADAAIAVATLTLAILMLRGADDLWLIFAALAVRSTGAGIQTPAVAALLPQIVPSGKLLRVNGINQTIQAAMMLLAPAVAAALYASFPIEAIFFVDVATAVIGIGLLALVPVGRIVRNADGAAPAGYFADLTEGVRYIVGHPFVRWLLGLWAVVMVLAAAPSFLTPLMVARSFGEEPWKLMALELAFSIGMMAAGATVAVWGEKVPRMTLILASSIAFGVLSIGLGLSPNIWIFFVFMFLVGVAVPAFSTPSMTALQETVPAERQGRVFGFVGIVMALSMPLGMSIFGPLANVVSVQTVLVVAGVATLVAAAFALLLPAGQRAMRAARDGGGGPSRPSDDAAPSEPPRESDSRLMR</sequence>
<feature type="transmembrane region" description="Helical" evidence="8">
    <location>
        <begin position="40"/>
        <end position="61"/>
    </location>
</feature>
<organism evidence="10 11">
    <name type="scientific">Serinibacter arcticus</name>
    <dbReference type="NCBI Taxonomy" id="1655435"/>
    <lineage>
        <taxon>Bacteria</taxon>
        <taxon>Bacillati</taxon>
        <taxon>Actinomycetota</taxon>
        <taxon>Actinomycetes</taxon>
        <taxon>Micrococcales</taxon>
        <taxon>Beutenbergiaceae</taxon>
        <taxon>Serinibacter</taxon>
    </lineage>
</organism>
<comment type="subcellular location">
    <subcellularLocation>
        <location evidence="1">Cell membrane</location>
        <topology evidence="1">Multi-pass membrane protein</topology>
    </subcellularLocation>
</comment>
<dbReference type="Gene3D" id="1.20.1250.20">
    <property type="entry name" value="MFS general substrate transporter like domains"/>
    <property type="match status" value="1"/>
</dbReference>
<dbReference type="InterPro" id="IPR010290">
    <property type="entry name" value="TM_effector"/>
</dbReference>
<feature type="transmembrane region" description="Helical" evidence="8">
    <location>
        <begin position="103"/>
        <end position="124"/>
    </location>
</feature>
<feature type="transmembrane region" description="Helical" evidence="8">
    <location>
        <begin position="314"/>
        <end position="331"/>
    </location>
</feature>
<evidence type="ECO:0000256" key="1">
    <source>
        <dbReference type="ARBA" id="ARBA00004651"/>
    </source>
</evidence>
<dbReference type="EMBL" id="RHPJ01000001">
    <property type="protein sequence ID" value="TGO06581.1"/>
    <property type="molecule type" value="Genomic_DNA"/>
</dbReference>
<dbReference type="SUPFAM" id="SSF103473">
    <property type="entry name" value="MFS general substrate transporter"/>
    <property type="match status" value="1"/>
</dbReference>
<evidence type="ECO:0000256" key="6">
    <source>
        <dbReference type="ARBA" id="ARBA00023136"/>
    </source>
</evidence>
<gene>
    <name evidence="10" type="ORF">SERN_0773</name>
</gene>
<evidence type="ECO:0000256" key="7">
    <source>
        <dbReference type="SAM" id="MobiDB-lite"/>
    </source>
</evidence>
<feature type="transmembrane region" description="Helical" evidence="8">
    <location>
        <begin position="374"/>
        <end position="393"/>
    </location>
</feature>
<feature type="transmembrane region" description="Helical" evidence="8">
    <location>
        <begin position="199"/>
        <end position="218"/>
    </location>
</feature>
<dbReference type="InterPro" id="IPR036259">
    <property type="entry name" value="MFS_trans_sf"/>
</dbReference>
<protein>
    <submittedName>
        <fullName evidence="10">Macrolide-efflux protein</fullName>
    </submittedName>
</protein>
<feature type="domain" description="Major facilitator superfamily (MFS) profile" evidence="9">
    <location>
        <begin position="244"/>
        <end position="462"/>
    </location>
</feature>
<dbReference type="Proteomes" id="UP000297318">
    <property type="component" value="Unassembled WGS sequence"/>
</dbReference>
<evidence type="ECO:0000313" key="10">
    <source>
        <dbReference type="EMBL" id="TGO06581.1"/>
    </source>
</evidence>
<dbReference type="PANTHER" id="PTHR23513:SF6">
    <property type="entry name" value="MAJOR FACILITATOR SUPERFAMILY ASSOCIATED DOMAIN-CONTAINING PROTEIN"/>
    <property type="match status" value="1"/>
</dbReference>
<evidence type="ECO:0000256" key="2">
    <source>
        <dbReference type="ARBA" id="ARBA00022448"/>
    </source>
</evidence>
<proteinExistence type="predicted"/>
<evidence type="ECO:0000256" key="3">
    <source>
        <dbReference type="ARBA" id="ARBA00022475"/>
    </source>
</evidence>
<name>A0A4Z1EAY1_9MICO</name>
<reference evidence="10 11" key="1">
    <citation type="submission" date="2018-11" db="EMBL/GenBank/DDBJ databases">
        <title>Complete genome sequencing of the Actinobacteria Serinibacter sp. K3-2.</title>
        <authorList>
            <person name="Rakitin A.L."/>
            <person name="Beletsky A.V."/>
            <person name="Mardanov A.V."/>
            <person name="Ravin N.V."/>
            <person name="Gromova A.S."/>
            <person name="Filippova S.N."/>
            <person name="Gal'Chenko V.F."/>
        </authorList>
    </citation>
    <scope>NUCLEOTIDE SEQUENCE [LARGE SCALE GENOMIC DNA]</scope>
    <source>
        <strain evidence="10 11">K3-2</strain>
    </source>
</reference>
<dbReference type="CDD" id="cd06173">
    <property type="entry name" value="MFS_MefA_like"/>
    <property type="match status" value="1"/>
</dbReference>
<keyword evidence="2" id="KW-0813">Transport</keyword>
<keyword evidence="6 8" id="KW-0472">Membrane</keyword>
<dbReference type="AlphaFoldDB" id="A0A4Z1EAY1"/>
<feature type="transmembrane region" description="Helical" evidence="8">
    <location>
        <begin position="337"/>
        <end position="362"/>
    </location>
</feature>
<feature type="transmembrane region" description="Helical" evidence="8">
    <location>
        <begin position="252"/>
        <end position="275"/>
    </location>
</feature>
<comment type="caution">
    <text evidence="10">The sequence shown here is derived from an EMBL/GenBank/DDBJ whole genome shotgun (WGS) entry which is preliminary data.</text>
</comment>
<keyword evidence="4 8" id="KW-0812">Transmembrane</keyword>
<evidence type="ECO:0000256" key="5">
    <source>
        <dbReference type="ARBA" id="ARBA00022989"/>
    </source>
</evidence>
<evidence type="ECO:0000256" key="8">
    <source>
        <dbReference type="SAM" id="Phobius"/>
    </source>
</evidence>
<keyword evidence="11" id="KW-1185">Reference proteome</keyword>
<feature type="transmembrane region" description="Helical" evidence="8">
    <location>
        <begin position="405"/>
        <end position="425"/>
    </location>
</feature>
<dbReference type="PANTHER" id="PTHR23513">
    <property type="entry name" value="INTEGRAL MEMBRANE EFFLUX PROTEIN-RELATED"/>
    <property type="match status" value="1"/>
</dbReference>
<feature type="transmembrane region" description="Helical" evidence="8">
    <location>
        <begin position="176"/>
        <end position="193"/>
    </location>
</feature>
<dbReference type="InterPro" id="IPR020846">
    <property type="entry name" value="MFS_dom"/>
</dbReference>
<feature type="transmembrane region" description="Helical" evidence="8">
    <location>
        <begin position="130"/>
        <end position="155"/>
    </location>
</feature>
<dbReference type="GO" id="GO:0005886">
    <property type="term" value="C:plasma membrane"/>
    <property type="evidence" value="ECO:0007669"/>
    <property type="project" value="UniProtKB-SubCell"/>
</dbReference>
<dbReference type="GO" id="GO:0022857">
    <property type="term" value="F:transmembrane transporter activity"/>
    <property type="evidence" value="ECO:0007669"/>
    <property type="project" value="InterPro"/>
</dbReference>
<evidence type="ECO:0000313" key="11">
    <source>
        <dbReference type="Proteomes" id="UP000297318"/>
    </source>
</evidence>
<dbReference type="Pfam" id="PF05977">
    <property type="entry name" value="MFS_3"/>
    <property type="match status" value="1"/>
</dbReference>
<evidence type="ECO:0000259" key="9">
    <source>
        <dbReference type="PROSITE" id="PS50850"/>
    </source>
</evidence>
<accession>A0A4Z1EAY1</accession>
<feature type="compositionally biased region" description="Basic and acidic residues" evidence="7">
    <location>
        <begin position="452"/>
        <end position="462"/>
    </location>
</feature>
<dbReference type="PROSITE" id="PS50850">
    <property type="entry name" value="MFS"/>
    <property type="match status" value="1"/>
</dbReference>
<feature type="transmembrane region" description="Helical" evidence="8">
    <location>
        <begin position="73"/>
        <end position="96"/>
    </location>
</feature>
<feature type="region of interest" description="Disordered" evidence="7">
    <location>
        <begin position="431"/>
        <end position="462"/>
    </location>
</feature>
<keyword evidence="5 8" id="KW-1133">Transmembrane helix</keyword>
<keyword evidence="3" id="KW-1003">Cell membrane</keyword>
<feature type="transmembrane region" description="Helical" evidence="8">
    <location>
        <begin position="287"/>
        <end position="307"/>
    </location>
</feature>